<dbReference type="PIRSF" id="PIRSF000097">
    <property type="entry name" value="AKR"/>
    <property type="match status" value="1"/>
</dbReference>
<dbReference type="EMBL" id="JBHFFA010000007">
    <property type="protein sequence ID" value="KAL2611638.1"/>
    <property type="molecule type" value="Genomic_DNA"/>
</dbReference>
<comment type="caution">
    <text evidence="7">The sequence shown here is derived from an EMBL/GenBank/DDBJ whole genome shotgun (WGS) entry which is preliminary data.</text>
</comment>
<evidence type="ECO:0000313" key="7">
    <source>
        <dbReference type="EMBL" id="KAL2611638.1"/>
    </source>
</evidence>
<dbReference type="AlphaFoldDB" id="A0ABD1XVT3"/>
<feature type="domain" description="NADP-dependent oxidoreductase" evidence="6">
    <location>
        <begin position="29"/>
        <end position="294"/>
    </location>
</feature>
<organism evidence="7 8">
    <name type="scientific">Riccia fluitans</name>
    <dbReference type="NCBI Taxonomy" id="41844"/>
    <lineage>
        <taxon>Eukaryota</taxon>
        <taxon>Viridiplantae</taxon>
        <taxon>Streptophyta</taxon>
        <taxon>Embryophyta</taxon>
        <taxon>Marchantiophyta</taxon>
        <taxon>Marchantiopsida</taxon>
        <taxon>Marchantiidae</taxon>
        <taxon>Marchantiales</taxon>
        <taxon>Ricciaceae</taxon>
        <taxon>Riccia</taxon>
    </lineage>
</organism>
<dbReference type="Proteomes" id="UP001605036">
    <property type="component" value="Unassembled WGS sequence"/>
</dbReference>
<evidence type="ECO:0000256" key="4">
    <source>
        <dbReference type="PIRSR" id="PIRSR000097-2"/>
    </source>
</evidence>
<dbReference type="InterPro" id="IPR036812">
    <property type="entry name" value="NAD(P)_OxRdtase_dom_sf"/>
</dbReference>
<evidence type="ECO:0000313" key="8">
    <source>
        <dbReference type="Proteomes" id="UP001605036"/>
    </source>
</evidence>
<proteinExistence type="inferred from homology"/>
<dbReference type="PANTHER" id="PTHR11732">
    <property type="entry name" value="ALDO/KETO REDUCTASE"/>
    <property type="match status" value="1"/>
</dbReference>
<gene>
    <name evidence="7" type="ORF">R1flu_023330</name>
</gene>
<protein>
    <recommendedName>
        <fullName evidence="6">NADP-dependent oxidoreductase domain-containing protein</fullName>
    </recommendedName>
</protein>
<feature type="site" description="Lowers pKa of active site Tyr" evidence="5">
    <location>
        <position position="83"/>
    </location>
</feature>
<dbReference type="FunFam" id="3.20.20.100:FF:000013">
    <property type="entry name" value="NADPH-dependent codeinone reductase 1-1"/>
    <property type="match status" value="1"/>
</dbReference>
<evidence type="ECO:0000256" key="1">
    <source>
        <dbReference type="ARBA" id="ARBA00007905"/>
    </source>
</evidence>
<evidence type="ECO:0000256" key="5">
    <source>
        <dbReference type="PIRSR" id="PIRSR000097-3"/>
    </source>
</evidence>
<comment type="similarity">
    <text evidence="1">Belongs to the aldo/keto reductase family.</text>
</comment>
<dbReference type="PRINTS" id="PR00069">
    <property type="entry name" value="ALDKETRDTASE"/>
</dbReference>
<dbReference type="Gene3D" id="3.20.20.100">
    <property type="entry name" value="NADP-dependent oxidoreductase domain"/>
    <property type="match status" value="1"/>
</dbReference>
<sequence length="323" mass="35743">MRTAEKQLRLKLNNGELMPAVATGTAPMKQFNTEFILKAIELGYRHFDTAKFYGPSEKILGEAFQEAFKQGLVKREELFITTKIPPSDMNPADIIPTLKTSLSALQVDYVDMYLIHWPLRVRAGATWWQLTPEDYLPLDMPGCWKALEECVELGLTKGIGVSNWSVKNLKSLVSHAKIIPAVNQIERHPGCEQSAIVNYCKEIGTVVTGYAALGAPGYGALPLGTYGTNAVIESPILQEIAAKYGKTSAQVALRWALELGCGVVVKSVNPVRMAQNIDLFDFALTDEDLESIKAMPHHKIEHGHWFVGPGSPYKTTDDLWAEE</sequence>
<reference evidence="7 8" key="1">
    <citation type="submission" date="2024-09" db="EMBL/GenBank/DDBJ databases">
        <title>Chromosome-scale assembly of Riccia fluitans.</title>
        <authorList>
            <person name="Paukszto L."/>
            <person name="Sawicki J."/>
            <person name="Karawczyk K."/>
            <person name="Piernik-Szablinska J."/>
            <person name="Szczecinska M."/>
            <person name="Mazdziarz M."/>
        </authorList>
    </citation>
    <scope>NUCLEOTIDE SEQUENCE [LARGE SCALE GENOMIC DNA]</scope>
    <source>
        <strain evidence="7">Rf_01</strain>
        <tissue evidence="7">Aerial parts of the thallus</tissue>
    </source>
</reference>
<keyword evidence="8" id="KW-1185">Reference proteome</keyword>
<evidence type="ECO:0000256" key="2">
    <source>
        <dbReference type="ARBA" id="ARBA00022857"/>
    </source>
</evidence>
<accession>A0ABD1XVT3</accession>
<evidence type="ECO:0000256" key="3">
    <source>
        <dbReference type="PIRSR" id="PIRSR000097-1"/>
    </source>
</evidence>
<dbReference type="Pfam" id="PF00248">
    <property type="entry name" value="Aldo_ket_red"/>
    <property type="match status" value="1"/>
</dbReference>
<keyword evidence="2" id="KW-0521">NADP</keyword>
<dbReference type="InterPro" id="IPR023210">
    <property type="entry name" value="NADP_OxRdtase_dom"/>
</dbReference>
<feature type="active site" description="Proton donor" evidence="3">
    <location>
        <position position="53"/>
    </location>
</feature>
<name>A0ABD1XVT3_9MARC</name>
<dbReference type="InterPro" id="IPR020471">
    <property type="entry name" value="AKR"/>
</dbReference>
<dbReference type="SUPFAM" id="SSF51430">
    <property type="entry name" value="NAD(P)-linked oxidoreductase"/>
    <property type="match status" value="1"/>
</dbReference>
<feature type="binding site" evidence="4">
    <location>
        <position position="116"/>
    </location>
    <ligand>
        <name>substrate</name>
    </ligand>
</feature>
<dbReference type="InterPro" id="IPR018170">
    <property type="entry name" value="Aldo/ket_reductase_CS"/>
</dbReference>
<dbReference type="PROSITE" id="PS00063">
    <property type="entry name" value="ALDOKETO_REDUCTASE_3"/>
    <property type="match status" value="1"/>
</dbReference>
<evidence type="ECO:0000259" key="6">
    <source>
        <dbReference type="Pfam" id="PF00248"/>
    </source>
</evidence>